<dbReference type="Proteomes" id="UP000683360">
    <property type="component" value="Unassembled WGS sequence"/>
</dbReference>
<sequence>MTGCNPTTHIHIIIEMIKSKRQTSNKQRSLDSYFKVARQAGNEETGDIDENSVAINPSPNESVIEAEPALACSENTPSTSSEILLSPIDYSDPVQFNKRSLSDEDRLKLLKTKWIPSSNSYIYPKNNQNRRYNKSWENDYSWLRYSPSQDGAYCSLCIAFQDHPSENPRYNEFVTIPYNDWKNALGEKRGRLALHSNSERHLKALEKSGLLLSVSDQRRPSIVQSISKAYSDKVEKNRASLLSLIDVIITLGKRNIALRGNWNKEISEEDGNFMLFVNWKSSFDLVLKEHIEQKCSYGKYLSPLAQNEFIHCCELEIRSKIVSRCNQSNFFSVMADECADCSNQAQLSICIRYCYTENDAWYVTEDFCGFVELVKTNAETISTCILNKLREWGFDLTRLRGQGYDGCSTMTGEVSGVKTRITQELSNAKYFVHCRSHCLNLVVVNSCQSVAVVRNFMAILGKITWFISASSKRKNIMKSVMKDEGQIAIQFDLMYDQEEGLFSQEKRLLPTLAETRWTSRTDTLTWLLKHYDKVLDILDEIQNQTVGNSDATSYKMTLFNFEILVVAVVTQFLLGYLRPLSIELQSENCDLVEAHVQARSLAASFLEIREHAEEAFDGLFKRASTIANKNDITINKPRTSGRQRHRANAAAETVEQHYRINIFIPLIDHIIKHLNDRFPDDIKPMLYGFYLLPRYFCKLTEDIIGSIANEYINDIPYPDDLPQEVHRWKTFTSIKEIGSKCTIEQAIKHTQFYPNIRQILLLLLALPVGSCSCERSFSALRRLKTWNRSTMTENRLCGLAMLHIHRSDNVGNIEDIKVYICGGKVLFVCFTMIDGYLDE</sequence>
<dbReference type="InterPro" id="IPR052958">
    <property type="entry name" value="IFN-induced_PKR_regulator"/>
</dbReference>
<dbReference type="GO" id="GO:0046983">
    <property type="term" value="F:protein dimerization activity"/>
    <property type="evidence" value="ECO:0007669"/>
    <property type="project" value="InterPro"/>
</dbReference>
<dbReference type="PANTHER" id="PTHR46289:SF14">
    <property type="entry name" value="DUF4371 DOMAIN-CONTAINING PROTEIN"/>
    <property type="match status" value="1"/>
</dbReference>
<accession>A0A8S3PRG9</accession>
<dbReference type="SMART" id="SM00597">
    <property type="entry name" value="ZnF_TTF"/>
    <property type="match status" value="1"/>
</dbReference>
<dbReference type="OrthoDB" id="6783070at2759"/>
<reference evidence="2" key="1">
    <citation type="submission" date="2021-03" db="EMBL/GenBank/DDBJ databases">
        <authorList>
            <person name="Bekaert M."/>
        </authorList>
    </citation>
    <scope>NUCLEOTIDE SEQUENCE</scope>
</reference>
<dbReference type="Pfam" id="PF05699">
    <property type="entry name" value="Dimer_Tnp_hAT"/>
    <property type="match status" value="1"/>
</dbReference>
<comment type="caution">
    <text evidence="2">The sequence shown here is derived from an EMBL/GenBank/DDBJ whole genome shotgun (WGS) entry which is preliminary data.</text>
</comment>
<protein>
    <recommendedName>
        <fullName evidence="1">TTF-type domain-containing protein</fullName>
    </recommendedName>
</protein>
<dbReference type="EMBL" id="CAJPWZ010000128">
    <property type="protein sequence ID" value="CAG2186328.1"/>
    <property type="molecule type" value="Genomic_DNA"/>
</dbReference>
<dbReference type="InterPro" id="IPR025398">
    <property type="entry name" value="DUF4371"/>
</dbReference>
<dbReference type="SUPFAM" id="SSF53098">
    <property type="entry name" value="Ribonuclease H-like"/>
    <property type="match status" value="1"/>
</dbReference>
<dbReference type="InterPro" id="IPR012337">
    <property type="entry name" value="RNaseH-like_sf"/>
</dbReference>
<evidence type="ECO:0000313" key="2">
    <source>
        <dbReference type="EMBL" id="CAG2186328.1"/>
    </source>
</evidence>
<dbReference type="PANTHER" id="PTHR46289">
    <property type="entry name" value="52 KDA REPRESSOR OF THE INHIBITOR OF THE PROTEIN KINASE-LIKE PROTEIN-RELATED"/>
    <property type="match status" value="1"/>
</dbReference>
<dbReference type="InterPro" id="IPR008906">
    <property type="entry name" value="HATC_C_dom"/>
</dbReference>
<dbReference type="AlphaFoldDB" id="A0A8S3PRG9"/>
<proteinExistence type="predicted"/>
<feature type="domain" description="TTF-type" evidence="1">
    <location>
        <begin position="128"/>
        <end position="232"/>
    </location>
</feature>
<organism evidence="2 3">
    <name type="scientific">Mytilus edulis</name>
    <name type="common">Blue mussel</name>
    <dbReference type="NCBI Taxonomy" id="6550"/>
    <lineage>
        <taxon>Eukaryota</taxon>
        <taxon>Metazoa</taxon>
        <taxon>Spiralia</taxon>
        <taxon>Lophotrochozoa</taxon>
        <taxon>Mollusca</taxon>
        <taxon>Bivalvia</taxon>
        <taxon>Autobranchia</taxon>
        <taxon>Pteriomorphia</taxon>
        <taxon>Mytilida</taxon>
        <taxon>Mytiloidea</taxon>
        <taxon>Mytilidae</taxon>
        <taxon>Mytilinae</taxon>
        <taxon>Mytilus</taxon>
    </lineage>
</organism>
<gene>
    <name evidence="2" type="ORF">MEDL_1897</name>
</gene>
<keyword evidence="3" id="KW-1185">Reference proteome</keyword>
<name>A0A8S3PRG9_MYTED</name>
<dbReference type="Pfam" id="PF14291">
    <property type="entry name" value="DUF4371"/>
    <property type="match status" value="1"/>
</dbReference>
<evidence type="ECO:0000313" key="3">
    <source>
        <dbReference type="Proteomes" id="UP000683360"/>
    </source>
</evidence>
<dbReference type="InterPro" id="IPR006580">
    <property type="entry name" value="Znf_TTF"/>
</dbReference>
<evidence type="ECO:0000259" key="1">
    <source>
        <dbReference type="SMART" id="SM00597"/>
    </source>
</evidence>